<keyword evidence="3 7" id="KW-0812">Transmembrane</keyword>
<dbReference type="AlphaFoldDB" id="A0A6I9QRD9"/>
<sequence length="207" mass="23231">MISSANKKKSLDEWLPITWNRNAKWWNSAFHILDGQKKMMTDSHNWTCYSTIAWVAAVEKGQQEGVDYGYRASTASKVVFNFLSALGDVAFAFAGHNVVLEIQATIPSVPEKPSKKPINAVDDNILITLERPRWLIVAANMFVVIHAIGGYQLPCIIWLVICKPKRFSLSWITNWICIVLGVMLMILAPIGGPRTIILSAKDNHFFS</sequence>
<keyword evidence="2" id="KW-0813">Transport</keyword>
<evidence type="ECO:0000256" key="3">
    <source>
        <dbReference type="ARBA" id="ARBA00022692"/>
    </source>
</evidence>
<dbReference type="InterPro" id="IPR013057">
    <property type="entry name" value="AA_transpt_TM"/>
</dbReference>
<dbReference type="GO" id="GO:0016020">
    <property type="term" value="C:membrane"/>
    <property type="evidence" value="ECO:0007669"/>
    <property type="project" value="UniProtKB-SubCell"/>
</dbReference>
<keyword evidence="9" id="KW-1185">Reference proteome</keyword>
<evidence type="ECO:0000256" key="4">
    <source>
        <dbReference type="ARBA" id="ARBA00022970"/>
    </source>
</evidence>
<dbReference type="Pfam" id="PF01490">
    <property type="entry name" value="Aa_trans"/>
    <property type="match status" value="1"/>
</dbReference>
<name>A0A6I9QRD9_ELAGV</name>
<evidence type="ECO:0000259" key="8">
    <source>
        <dbReference type="Pfam" id="PF01490"/>
    </source>
</evidence>
<dbReference type="Proteomes" id="UP000504607">
    <property type="component" value="Chromosome 2"/>
</dbReference>
<comment type="subcellular location">
    <subcellularLocation>
        <location evidence="1">Membrane</location>
    </subcellularLocation>
</comment>
<gene>
    <name evidence="10" type="primary">LOC105038716</name>
</gene>
<dbReference type="GO" id="GO:0006865">
    <property type="term" value="P:amino acid transport"/>
    <property type="evidence" value="ECO:0007669"/>
    <property type="project" value="UniProtKB-KW"/>
</dbReference>
<evidence type="ECO:0000313" key="9">
    <source>
        <dbReference type="Proteomes" id="UP000504607"/>
    </source>
</evidence>
<protein>
    <submittedName>
        <fullName evidence="10">Lysine histidine transporter 1-like</fullName>
    </submittedName>
</protein>
<feature type="transmembrane region" description="Helical" evidence="7">
    <location>
        <begin position="134"/>
        <end position="160"/>
    </location>
</feature>
<feature type="transmembrane region" description="Helical" evidence="7">
    <location>
        <begin position="172"/>
        <end position="191"/>
    </location>
</feature>
<organism evidence="9 10">
    <name type="scientific">Elaeis guineensis var. tenera</name>
    <name type="common">Oil palm</name>
    <dbReference type="NCBI Taxonomy" id="51953"/>
    <lineage>
        <taxon>Eukaryota</taxon>
        <taxon>Viridiplantae</taxon>
        <taxon>Streptophyta</taxon>
        <taxon>Embryophyta</taxon>
        <taxon>Tracheophyta</taxon>
        <taxon>Spermatophyta</taxon>
        <taxon>Magnoliopsida</taxon>
        <taxon>Liliopsida</taxon>
        <taxon>Arecaceae</taxon>
        <taxon>Arecoideae</taxon>
        <taxon>Cocoseae</taxon>
        <taxon>Elaeidinae</taxon>
        <taxon>Elaeis</taxon>
    </lineage>
</organism>
<evidence type="ECO:0000256" key="6">
    <source>
        <dbReference type="ARBA" id="ARBA00023136"/>
    </source>
</evidence>
<evidence type="ECO:0000256" key="1">
    <source>
        <dbReference type="ARBA" id="ARBA00004370"/>
    </source>
</evidence>
<evidence type="ECO:0000256" key="5">
    <source>
        <dbReference type="ARBA" id="ARBA00022989"/>
    </source>
</evidence>
<accession>A0A6I9QRD9</accession>
<keyword evidence="5 7" id="KW-1133">Transmembrane helix</keyword>
<proteinExistence type="predicted"/>
<evidence type="ECO:0000256" key="2">
    <source>
        <dbReference type="ARBA" id="ARBA00022448"/>
    </source>
</evidence>
<dbReference type="OrthoDB" id="40134at2759"/>
<dbReference type="PANTHER" id="PTHR48017">
    <property type="entry name" value="OS05G0424000 PROTEIN-RELATED"/>
    <property type="match status" value="1"/>
</dbReference>
<reference evidence="10" key="1">
    <citation type="submission" date="2025-08" db="UniProtKB">
        <authorList>
            <consortium name="RefSeq"/>
        </authorList>
    </citation>
    <scope>IDENTIFICATION</scope>
</reference>
<dbReference type="RefSeq" id="XP_010912886.1">
    <property type="nucleotide sequence ID" value="XM_010914584.1"/>
</dbReference>
<evidence type="ECO:0000256" key="7">
    <source>
        <dbReference type="SAM" id="Phobius"/>
    </source>
</evidence>
<feature type="domain" description="Amino acid transporter transmembrane" evidence="8">
    <location>
        <begin position="47"/>
        <end position="112"/>
    </location>
</feature>
<evidence type="ECO:0000313" key="10">
    <source>
        <dbReference type="RefSeq" id="XP_010912886.1"/>
    </source>
</evidence>
<dbReference type="InParanoid" id="A0A6I9QRD9"/>
<keyword evidence="6 7" id="KW-0472">Membrane</keyword>
<keyword evidence="4" id="KW-0029">Amino-acid transport</keyword>